<keyword evidence="9 14" id="KW-1133">Transmembrane helix</keyword>
<keyword evidence="18" id="KW-1185">Reference proteome</keyword>
<evidence type="ECO:0000313" key="17">
    <source>
        <dbReference type="EMBL" id="KAJ4834598.1"/>
    </source>
</evidence>
<feature type="compositionally biased region" description="Polar residues" evidence="13">
    <location>
        <begin position="805"/>
        <end position="818"/>
    </location>
</feature>
<dbReference type="GO" id="GO:0004674">
    <property type="term" value="F:protein serine/threonine kinase activity"/>
    <property type="evidence" value="ECO:0007669"/>
    <property type="project" value="UniProtKB-KW"/>
</dbReference>
<evidence type="ECO:0000256" key="3">
    <source>
        <dbReference type="ARBA" id="ARBA00022679"/>
    </source>
</evidence>
<name>A0A9Q0JAL7_9ROSI</name>
<dbReference type="PROSITE" id="PS50011">
    <property type="entry name" value="PROTEIN_KINASE_DOM"/>
    <property type="match status" value="1"/>
</dbReference>
<dbReference type="CDD" id="cd14066">
    <property type="entry name" value="STKc_IRAK"/>
    <property type="match status" value="1"/>
</dbReference>
<dbReference type="SMART" id="SM00220">
    <property type="entry name" value="S_TKc"/>
    <property type="match status" value="1"/>
</dbReference>
<dbReference type="SUPFAM" id="SSF56112">
    <property type="entry name" value="Protein kinase-like (PK-like)"/>
    <property type="match status" value="1"/>
</dbReference>
<evidence type="ECO:0000256" key="12">
    <source>
        <dbReference type="PROSITE-ProRule" id="PRU10141"/>
    </source>
</evidence>
<dbReference type="GO" id="GO:0005524">
    <property type="term" value="F:ATP binding"/>
    <property type="evidence" value="ECO:0007669"/>
    <property type="project" value="UniProtKB-UniRule"/>
</dbReference>
<evidence type="ECO:0000256" key="8">
    <source>
        <dbReference type="ARBA" id="ARBA00022840"/>
    </source>
</evidence>
<evidence type="ECO:0000256" key="10">
    <source>
        <dbReference type="ARBA" id="ARBA00023136"/>
    </source>
</evidence>
<evidence type="ECO:0000256" key="6">
    <source>
        <dbReference type="ARBA" id="ARBA00022741"/>
    </source>
</evidence>
<reference evidence="17" key="2">
    <citation type="journal article" date="2023" name="Plants (Basel)">
        <title>Annotation of the Turnera subulata (Passifloraceae) Draft Genome Reveals the S-Locus Evolved after the Divergence of Turneroideae from Passifloroideae in a Stepwise Manner.</title>
        <authorList>
            <person name="Henning P.M."/>
            <person name="Roalson E.H."/>
            <person name="Mir W."/>
            <person name="McCubbin A.G."/>
            <person name="Shore J.S."/>
        </authorList>
    </citation>
    <scope>NUCLEOTIDE SEQUENCE</scope>
    <source>
        <strain evidence="17">F60SS</strain>
    </source>
</reference>
<dbReference type="PANTHER" id="PTHR45631">
    <property type="entry name" value="OS07G0107800 PROTEIN-RELATED"/>
    <property type="match status" value="1"/>
</dbReference>
<feature type="signal peptide" evidence="15">
    <location>
        <begin position="1"/>
        <end position="26"/>
    </location>
</feature>
<keyword evidence="6 12" id="KW-0547">Nucleotide-binding</keyword>
<dbReference type="Proteomes" id="UP001141552">
    <property type="component" value="Unassembled WGS sequence"/>
</dbReference>
<evidence type="ECO:0000256" key="14">
    <source>
        <dbReference type="SAM" id="Phobius"/>
    </source>
</evidence>
<comment type="subcellular location">
    <subcellularLocation>
        <location evidence="1">Membrane</location>
        <topology evidence="1">Single-pass type I membrane protein</topology>
    </subcellularLocation>
</comment>
<dbReference type="GO" id="GO:0016020">
    <property type="term" value="C:membrane"/>
    <property type="evidence" value="ECO:0007669"/>
    <property type="project" value="UniProtKB-SubCell"/>
</dbReference>
<protein>
    <recommendedName>
        <fullName evidence="16">Protein kinase domain-containing protein</fullName>
    </recommendedName>
</protein>
<dbReference type="InterPro" id="IPR011009">
    <property type="entry name" value="Kinase-like_dom_sf"/>
</dbReference>
<evidence type="ECO:0000256" key="4">
    <source>
        <dbReference type="ARBA" id="ARBA00022692"/>
    </source>
</evidence>
<evidence type="ECO:0000256" key="15">
    <source>
        <dbReference type="SAM" id="SignalP"/>
    </source>
</evidence>
<keyword evidence="5 15" id="KW-0732">Signal</keyword>
<gene>
    <name evidence="17" type="ORF">Tsubulata_924470</name>
</gene>
<evidence type="ECO:0000259" key="16">
    <source>
        <dbReference type="PROSITE" id="PS50011"/>
    </source>
</evidence>
<dbReference type="PROSITE" id="PS00108">
    <property type="entry name" value="PROTEIN_KINASE_ST"/>
    <property type="match status" value="1"/>
</dbReference>
<organism evidence="17 18">
    <name type="scientific">Turnera subulata</name>
    <dbReference type="NCBI Taxonomy" id="218843"/>
    <lineage>
        <taxon>Eukaryota</taxon>
        <taxon>Viridiplantae</taxon>
        <taxon>Streptophyta</taxon>
        <taxon>Embryophyta</taxon>
        <taxon>Tracheophyta</taxon>
        <taxon>Spermatophyta</taxon>
        <taxon>Magnoliopsida</taxon>
        <taxon>eudicotyledons</taxon>
        <taxon>Gunneridae</taxon>
        <taxon>Pentapetalae</taxon>
        <taxon>rosids</taxon>
        <taxon>fabids</taxon>
        <taxon>Malpighiales</taxon>
        <taxon>Passifloraceae</taxon>
        <taxon>Turnera</taxon>
    </lineage>
</organism>
<dbReference type="Gene3D" id="1.10.510.10">
    <property type="entry name" value="Transferase(Phosphotransferase) domain 1"/>
    <property type="match status" value="1"/>
</dbReference>
<evidence type="ECO:0000256" key="1">
    <source>
        <dbReference type="ARBA" id="ARBA00004479"/>
    </source>
</evidence>
<dbReference type="InterPro" id="IPR024788">
    <property type="entry name" value="Malectin-like_Carb-bd_dom"/>
</dbReference>
<dbReference type="PROSITE" id="PS00107">
    <property type="entry name" value="PROTEIN_KINASE_ATP"/>
    <property type="match status" value="1"/>
</dbReference>
<reference evidence="17" key="1">
    <citation type="submission" date="2022-02" db="EMBL/GenBank/DDBJ databases">
        <authorList>
            <person name="Henning P.M."/>
            <person name="McCubbin A.G."/>
            <person name="Shore J.S."/>
        </authorList>
    </citation>
    <scope>NUCLEOTIDE SEQUENCE</scope>
    <source>
        <strain evidence="17">F60SS</strain>
        <tissue evidence="17">Leaves</tissue>
    </source>
</reference>
<evidence type="ECO:0000256" key="11">
    <source>
        <dbReference type="ARBA" id="ARBA00023180"/>
    </source>
</evidence>
<dbReference type="InterPro" id="IPR008271">
    <property type="entry name" value="Ser/Thr_kinase_AS"/>
</dbReference>
<evidence type="ECO:0000256" key="2">
    <source>
        <dbReference type="ARBA" id="ARBA00022527"/>
    </source>
</evidence>
<dbReference type="AlphaFoldDB" id="A0A9Q0JAL7"/>
<keyword evidence="8 12" id="KW-0067">ATP-binding</keyword>
<proteinExistence type="predicted"/>
<keyword evidence="3" id="KW-0808">Transferase</keyword>
<keyword evidence="10 14" id="KW-0472">Membrane</keyword>
<dbReference type="Gene3D" id="3.30.200.20">
    <property type="entry name" value="Phosphorylase Kinase, domain 1"/>
    <property type="match status" value="1"/>
</dbReference>
<keyword evidence="4 14" id="KW-0812">Transmembrane</keyword>
<dbReference type="InterPro" id="IPR000719">
    <property type="entry name" value="Prot_kinase_dom"/>
</dbReference>
<dbReference type="PANTHER" id="PTHR45631:SF68">
    <property type="entry name" value="REPEAT FAMILY PROTEIN, PUTATIVE, EXPRESSED-RELATED"/>
    <property type="match status" value="1"/>
</dbReference>
<keyword evidence="7" id="KW-0418">Kinase</keyword>
<evidence type="ECO:0000256" key="9">
    <source>
        <dbReference type="ARBA" id="ARBA00022989"/>
    </source>
</evidence>
<dbReference type="EMBL" id="JAKUCV010004660">
    <property type="protein sequence ID" value="KAJ4834598.1"/>
    <property type="molecule type" value="Genomic_DNA"/>
</dbReference>
<keyword evidence="2" id="KW-0723">Serine/threonine-protein kinase</keyword>
<dbReference type="FunFam" id="2.60.120.430:FF:000013">
    <property type="entry name" value="Putative receptor-like protein kinase"/>
    <property type="match status" value="1"/>
</dbReference>
<feature type="transmembrane region" description="Helical" evidence="14">
    <location>
        <begin position="402"/>
        <end position="426"/>
    </location>
</feature>
<sequence length="827" mass="92961">MEELQYSHRNWIPFTLFLILTIQLSSLPFLSEADYTLPDHYFINCGSSNSTQFGQRSFLGDDSFYTVPSKAVKDSSSSAATPLLYQTARIFNRKKSSYRFNINESGTYMVRLHFYAFTSSYDLKSAVFNVRASSGFLLLSKFRFLQGSDSPVIKEFLLPIELGNLRIDFILCHGSSLAFVNAIEVFLAPESFLPDQATHITYAGSSGNYSGLLTQALQTIYRINVGGPKLTVDIDTLLRTWIPDDDFLLNPEAANKRSYPGTVNYRTGLTTKYIAPEPVYRTAEVLNADENKASNFSNLTWSFRVNNTDGYLLRLHFSDIISPSPDVLWFYVRINNRFSKEIRPYNITESDSPFYIDFIVDSGGSEFMNLSIVRDSESLMKSAFLNGLEIMAIMKKSSKKNILMVGLLSGGAFIMISLIVVLLLAWKRKRVGSNRTSGRLFSALIHGGSSGSASIDSDLKLALTIPYWEIKRATKNFHQKLLIGEGGFGKVYRGTLSEGVNVAVKRSQPGHGQGLREFQTEVIVLSQIRHRHLVSLIGYCDERSEMILVYEFMEKGTLRGYLYESDSDSGRYSSRCELSWVQRLQICIDAAKGLHYLHSGLGRTIIHRDVKTTNILLDEHLTAKVADFGLSKSGPLDPDQEETGVKGSFGYLDPEYLMTLQYTDKSDVYSFGVVLLEVLCARPAIIDSDHREEINLGEWGMLWHRKSQLEKIVDPFLEGINSVSLRKFGETAEKCLRANSVERPTMREVLWDLEFSLQLQQAAMHRQPYDDSMINSSSEFALRVGDGLPSRFFSVEEKDNPSGGDDSSLTMASTGEFSQQRRTDSGG</sequence>
<feature type="binding site" evidence="12">
    <location>
        <position position="505"/>
    </location>
    <ligand>
        <name>ATP</name>
        <dbReference type="ChEBI" id="CHEBI:30616"/>
    </ligand>
</feature>
<dbReference type="FunFam" id="1.10.510.10:FF:000252">
    <property type="entry name" value="Receptor-like protein kinase FERONIA"/>
    <property type="match status" value="1"/>
</dbReference>
<dbReference type="FunFam" id="3.30.200.20:FF:000039">
    <property type="entry name" value="receptor-like protein kinase FERONIA"/>
    <property type="match status" value="1"/>
</dbReference>
<dbReference type="InterPro" id="IPR001245">
    <property type="entry name" value="Ser-Thr/Tyr_kinase_cat_dom"/>
</dbReference>
<evidence type="ECO:0000313" key="18">
    <source>
        <dbReference type="Proteomes" id="UP001141552"/>
    </source>
</evidence>
<evidence type="ECO:0000256" key="7">
    <source>
        <dbReference type="ARBA" id="ARBA00022777"/>
    </source>
</evidence>
<dbReference type="Gene3D" id="2.60.120.430">
    <property type="entry name" value="Galactose-binding lectin"/>
    <property type="match status" value="2"/>
</dbReference>
<dbReference type="InterPro" id="IPR017441">
    <property type="entry name" value="Protein_kinase_ATP_BS"/>
</dbReference>
<feature type="chain" id="PRO_5040514766" description="Protein kinase domain-containing protein" evidence="15">
    <location>
        <begin position="27"/>
        <end position="827"/>
    </location>
</feature>
<evidence type="ECO:0000256" key="13">
    <source>
        <dbReference type="SAM" id="MobiDB-lite"/>
    </source>
</evidence>
<feature type="domain" description="Protein kinase" evidence="16">
    <location>
        <begin position="477"/>
        <end position="755"/>
    </location>
</feature>
<keyword evidence="11" id="KW-0325">Glycoprotein</keyword>
<comment type="caution">
    <text evidence="17">The sequence shown here is derived from an EMBL/GenBank/DDBJ whole genome shotgun (WGS) entry which is preliminary data.</text>
</comment>
<dbReference type="Pfam" id="PF12819">
    <property type="entry name" value="Malectin_like"/>
    <property type="match status" value="1"/>
</dbReference>
<dbReference type="Pfam" id="PF07714">
    <property type="entry name" value="PK_Tyr_Ser-Thr"/>
    <property type="match status" value="1"/>
</dbReference>
<evidence type="ECO:0000256" key="5">
    <source>
        <dbReference type="ARBA" id="ARBA00022729"/>
    </source>
</evidence>
<feature type="region of interest" description="Disordered" evidence="13">
    <location>
        <begin position="792"/>
        <end position="827"/>
    </location>
</feature>
<dbReference type="OrthoDB" id="1928639at2759"/>
<accession>A0A9Q0JAL7</accession>